<name>A0A173MGF7_9BACT</name>
<dbReference type="RefSeq" id="WP_076382750.1">
    <property type="nucleotide sequence ID" value="NZ_AP017422.1"/>
</dbReference>
<keyword evidence="2" id="KW-1185">Reference proteome</keyword>
<reference evidence="2" key="1">
    <citation type="submission" date="2017-01" db="EMBL/GenBank/DDBJ databases">
        <authorList>
            <person name="Varghese N."/>
            <person name="Submissions S."/>
        </authorList>
    </citation>
    <scope>NUCLEOTIDE SEQUENCE [LARGE SCALE GENOMIC DNA]</scope>
    <source>
        <strain evidence="2">DSM 21054</strain>
    </source>
</reference>
<dbReference type="SUPFAM" id="SSF140736">
    <property type="entry name" value="Rv1873-like"/>
    <property type="match status" value="1"/>
</dbReference>
<sequence>MAQRYDISDLGEAVDYLAHPALRKRLMKISQALLELPSNNTTEIMGRSGDIKLQFIYDIIFIGSRC</sequence>
<dbReference type="EMBL" id="FTOR01000016">
    <property type="protein sequence ID" value="SIT34475.1"/>
    <property type="molecule type" value="Genomic_DNA"/>
</dbReference>
<organism evidence="1 2">
    <name type="scientific">Filimonas lacunae</name>
    <dbReference type="NCBI Taxonomy" id="477680"/>
    <lineage>
        <taxon>Bacteria</taxon>
        <taxon>Pseudomonadati</taxon>
        <taxon>Bacteroidota</taxon>
        <taxon>Chitinophagia</taxon>
        <taxon>Chitinophagales</taxon>
        <taxon>Chitinophagaceae</taxon>
        <taxon>Filimonas</taxon>
    </lineage>
</organism>
<proteinExistence type="predicted"/>
<dbReference type="InterPro" id="IPR036287">
    <property type="entry name" value="Rv1873-like_sf"/>
</dbReference>
<gene>
    <name evidence="1" type="ORF">SAMN05421788_11684</name>
</gene>
<dbReference type="Gene3D" id="1.25.40.380">
    <property type="entry name" value="Protein of unknown function DUF1810"/>
    <property type="match status" value="1"/>
</dbReference>
<dbReference type="KEGG" id="fln:FLA_2732"/>
<evidence type="ECO:0000313" key="1">
    <source>
        <dbReference type="EMBL" id="SIT34475.1"/>
    </source>
</evidence>
<dbReference type="Pfam" id="PF08837">
    <property type="entry name" value="DUF1810"/>
    <property type="match status" value="1"/>
</dbReference>
<dbReference type="InterPro" id="IPR014937">
    <property type="entry name" value="DUF1810"/>
</dbReference>
<accession>A0A173MGF7</accession>
<dbReference type="AlphaFoldDB" id="A0A173MGF7"/>
<evidence type="ECO:0000313" key="2">
    <source>
        <dbReference type="Proteomes" id="UP000186917"/>
    </source>
</evidence>
<protein>
    <submittedName>
        <fullName evidence="1">Uncharacterized protein</fullName>
    </submittedName>
</protein>
<dbReference type="Proteomes" id="UP000186917">
    <property type="component" value="Unassembled WGS sequence"/>
</dbReference>